<sequence>MSTKSTNYIVTPLNLLPAEVPFNSTDTKVEQQKEFIRKHILHRRNQDLVKDKDAMKLIREMGSDLSINAFAVNFKIDGEPNRDIFCANNLNRRIFECLSIVSCSQTMEDKPLILTSTVFSQKNYGNCLRTYKRRLGLDTTSNLDLYSLINVVMSPFPTKMDFTATLIDALQGVIEDEVKTSVEWNTVVADTHGFVMQGTDRLYLTHIPMFNMASHRAQLIITGELPPAEMAKYVEARQRDPGQLYTLANVTKETLSTLVECGQFKARVDKGIPGPDSIPLIKEVELTNIQVIVNRPLDSLHLDNSYPTSSMPFFLYGTAKQLHINHVLLASPNIQLSADQIKLSDSIHLGNHWTDTSCVVAHFTDVSEQSMQPFPSNATIELNNQFFFKPGSKFEVVLMKGLEGEPFGCGEITLGDFTFFDNDDVNMFPAAKEVAHKPKAPNSGNPAKSSEWVDIIDSIAEKIREQDTPNRSLAVSPLATNALVSNGLTLNTLNSNQATPFPDGCFVFPTPSDN</sequence>
<dbReference type="EMBL" id="JBANRG010000087">
    <property type="protein sequence ID" value="KAK7437262.1"/>
    <property type="molecule type" value="Genomic_DNA"/>
</dbReference>
<gene>
    <name evidence="1" type="ORF">VKT23_018703</name>
</gene>
<protein>
    <submittedName>
        <fullName evidence="1">Uncharacterized protein</fullName>
    </submittedName>
</protein>
<accession>A0ABR1INI4</accession>
<keyword evidence="2" id="KW-1185">Reference proteome</keyword>
<dbReference type="Proteomes" id="UP001498398">
    <property type="component" value="Unassembled WGS sequence"/>
</dbReference>
<name>A0ABR1INI4_9AGAR</name>
<reference evidence="1 2" key="1">
    <citation type="submission" date="2024-01" db="EMBL/GenBank/DDBJ databases">
        <title>A draft genome for the cacao thread blight pathogen Marasmiellus scandens.</title>
        <authorList>
            <person name="Baruah I.K."/>
            <person name="Leung J."/>
            <person name="Bukari Y."/>
            <person name="Amoako-Attah I."/>
            <person name="Meinhardt L.W."/>
            <person name="Bailey B.A."/>
            <person name="Cohen S.P."/>
        </authorList>
    </citation>
    <scope>NUCLEOTIDE SEQUENCE [LARGE SCALE GENOMIC DNA]</scope>
    <source>
        <strain evidence="1 2">GH-19</strain>
    </source>
</reference>
<evidence type="ECO:0000313" key="1">
    <source>
        <dbReference type="EMBL" id="KAK7437262.1"/>
    </source>
</evidence>
<evidence type="ECO:0000313" key="2">
    <source>
        <dbReference type="Proteomes" id="UP001498398"/>
    </source>
</evidence>
<proteinExistence type="predicted"/>
<organism evidence="1 2">
    <name type="scientific">Marasmiellus scandens</name>
    <dbReference type="NCBI Taxonomy" id="2682957"/>
    <lineage>
        <taxon>Eukaryota</taxon>
        <taxon>Fungi</taxon>
        <taxon>Dikarya</taxon>
        <taxon>Basidiomycota</taxon>
        <taxon>Agaricomycotina</taxon>
        <taxon>Agaricomycetes</taxon>
        <taxon>Agaricomycetidae</taxon>
        <taxon>Agaricales</taxon>
        <taxon>Marasmiineae</taxon>
        <taxon>Omphalotaceae</taxon>
        <taxon>Marasmiellus</taxon>
    </lineage>
</organism>
<comment type="caution">
    <text evidence="1">The sequence shown here is derived from an EMBL/GenBank/DDBJ whole genome shotgun (WGS) entry which is preliminary data.</text>
</comment>